<dbReference type="PANTHER" id="PTHR10000">
    <property type="entry name" value="PHOSPHOSERINE PHOSPHATASE"/>
    <property type="match status" value="1"/>
</dbReference>
<dbReference type="InterPro" id="IPR036412">
    <property type="entry name" value="HAD-like_sf"/>
</dbReference>
<dbReference type="GO" id="GO:0005829">
    <property type="term" value="C:cytosol"/>
    <property type="evidence" value="ECO:0007669"/>
    <property type="project" value="TreeGrafter"/>
</dbReference>
<dbReference type="InterPro" id="IPR023214">
    <property type="entry name" value="HAD_sf"/>
</dbReference>
<organism evidence="1 2">
    <name type="scientific">Mageeibacillus indolicus</name>
    <dbReference type="NCBI Taxonomy" id="884684"/>
    <lineage>
        <taxon>Bacteria</taxon>
        <taxon>Bacillati</taxon>
        <taxon>Bacillota</taxon>
        <taxon>Clostridia</taxon>
        <taxon>Eubacteriales</taxon>
        <taxon>Oscillospiraceae</taxon>
        <taxon>Mageeibacillus</taxon>
    </lineage>
</organism>
<dbReference type="Pfam" id="PF08282">
    <property type="entry name" value="Hydrolase_3"/>
    <property type="match status" value="1"/>
</dbReference>
<dbReference type="GO" id="GO:0016791">
    <property type="term" value="F:phosphatase activity"/>
    <property type="evidence" value="ECO:0007669"/>
    <property type="project" value="TreeGrafter"/>
</dbReference>
<dbReference type="Gene3D" id="3.40.50.1000">
    <property type="entry name" value="HAD superfamily/HAD-like"/>
    <property type="match status" value="1"/>
</dbReference>
<protein>
    <recommendedName>
        <fullName evidence="3">HAD hydrolase, family IIB</fullName>
    </recommendedName>
</protein>
<evidence type="ECO:0008006" key="3">
    <source>
        <dbReference type="Google" id="ProtNLM"/>
    </source>
</evidence>
<dbReference type="AlphaFoldDB" id="A0A2J8B3H2"/>
<dbReference type="SUPFAM" id="SSF56784">
    <property type="entry name" value="HAD-like"/>
    <property type="match status" value="1"/>
</dbReference>
<dbReference type="OMA" id="VKYAFAM"/>
<proteinExistence type="predicted"/>
<reference evidence="2" key="1">
    <citation type="submission" date="2017-04" db="EMBL/GenBank/DDBJ databases">
        <authorList>
            <person name="Bumgarner R.E."/>
            <person name="Fredricks D.N."/>
            <person name="Srinivasan S."/>
        </authorList>
    </citation>
    <scope>NUCLEOTIDE SEQUENCE [LARGE SCALE GENOMIC DNA]</scope>
    <source>
        <strain evidence="2">KA00405</strain>
    </source>
</reference>
<dbReference type="EMBL" id="NBZD01000001">
    <property type="protein sequence ID" value="PNH19329.1"/>
    <property type="molecule type" value="Genomic_DNA"/>
</dbReference>
<gene>
    <name evidence="1" type="ORF">B7R76_00090</name>
</gene>
<comment type="caution">
    <text evidence="1">The sequence shown here is derived from an EMBL/GenBank/DDBJ whole genome shotgun (WGS) entry which is preliminary data.</text>
</comment>
<evidence type="ECO:0000313" key="1">
    <source>
        <dbReference type="EMBL" id="PNH19329.1"/>
    </source>
</evidence>
<accession>A0A2J8B3H2</accession>
<dbReference type="RefSeq" id="WP_012993820.1">
    <property type="nucleotide sequence ID" value="NZ_NBZD01000001.1"/>
</dbReference>
<dbReference type="Proteomes" id="UP000236394">
    <property type="component" value="Unassembled WGS sequence"/>
</dbReference>
<sequence length="265" mass="29223">MQKIKMIVCDIDGTLVQDYEQGFDPRLFDQIRAFLAAGVKFTVATGRQYPNLAHIFKPFINDAYMISENGSCIFFKDELLEAAAMPMPDVYALIDAITAVPDCEPMISAPRFGYYSHPSASFQANLARLSGFVMHEVANFRDIVPPVVKVTAFVSTDSAAPVPYLTEPWSKKFNMAIAGEHWLDFNPSNKGEAVAKLATRLDLTPDEVLIFGDNFNDIEMLKFTKNSFAMPHSAPAVIAAAGFGVCDNIGDYLAELLKNDCCLKP</sequence>
<evidence type="ECO:0000313" key="2">
    <source>
        <dbReference type="Proteomes" id="UP000236394"/>
    </source>
</evidence>
<dbReference type="Gene3D" id="3.30.1240.10">
    <property type="match status" value="1"/>
</dbReference>
<name>A0A2J8B3H2_9FIRM</name>
<dbReference type="PANTHER" id="PTHR10000:SF8">
    <property type="entry name" value="HAD SUPERFAMILY HYDROLASE-LIKE, TYPE 3"/>
    <property type="match status" value="1"/>
</dbReference>
<dbReference type="GO" id="GO:0000287">
    <property type="term" value="F:magnesium ion binding"/>
    <property type="evidence" value="ECO:0007669"/>
    <property type="project" value="TreeGrafter"/>
</dbReference>